<evidence type="ECO:0000259" key="2">
    <source>
        <dbReference type="Pfam" id="PF25568"/>
    </source>
</evidence>
<evidence type="ECO:0000259" key="1">
    <source>
        <dbReference type="Pfam" id="PF00004"/>
    </source>
</evidence>
<name>A0A6A1UNT7_9ROSI</name>
<sequence>MDPELKRAIIDDLDRFVRKEEFYKKVGKAWKRGYLLYGPPGKGKSSLIAAMANYLKFDIYDLELSGLYDDSDLKRTLLATSNRSKLVIEDIARLHHAGAGCRELQGSLVICCVASVLKILQYTLNGLLNFMDGLWSCLGDKRIVVFTANHKDRLDPALLRPGRMDVHINMSYCASHGFKLLASNYHGITNRQSQHLYGEIEALIDSTEVTPVEVAEELTKSDDANVAFEALFNFLQRKKAPSFEIKDEGTNIK</sequence>
<proteinExistence type="predicted"/>
<dbReference type="PANTHER" id="PTHR23070">
    <property type="entry name" value="BCS1 AAA-TYPE ATPASE"/>
    <property type="match status" value="1"/>
</dbReference>
<keyword evidence="4" id="KW-1185">Reference proteome</keyword>
<dbReference type="AlphaFoldDB" id="A0A6A1UNT7"/>
<dbReference type="InterPro" id="IPR050747">
    <property type="entry name" value="Mitochondrial_chaperone_BCS1"/>
</dbReference>
<evidence type="ECO:0000313" key="4">
    <source>
        <dbReference type="Proteomes" id="UP000516437"/>
    </source>
</evidence>
<gene>
    <name evidence="3" type="ORF">CJ030_MR8G004527</name>
</gene>
<dbReference type="Proteomes" id="UP000516437">
    <property type="component" value="Chromosome 8"/>
</dbReference>
<dbReference type="Pfam" id="PF25568">
    <property type="entry name" value="AAA_lid_At3g28540"/>
    <property type="match status" value="1"/>
</dbReference>
<comment type="caution">
    <text evidence="3">The sequence shown here is derived from an EMBL/GenBank/DDBJ whole genome shotgun (WGS) entry which is preliminary data.</text>
</comment>
<dbReference type="InterPro" id="IPR027417">
    <property type="entry name" value="P-loop_NTPase"/>
</dbReference>
<dbReference type="Gene3D" id="6.10.280.40">
    <property type="match status" value="1"/>
</dbReference>
<feature type="domain" description="AAA+ ATPase At3g28540-like C-terminal" evidence="2">
    <location>
        <begin position="173"/>
        <end position="240"/>
    </location>
</feature>
<organism evidence="3 4">
    <name type="scientific">Morella rubra</name>
    <name type="common">Chinese bayberry</name>
    <dbReference type="NCBI Taxonomy" id="262757"/>
    <lineage>
        <taxon>Eukaryota</taxon>
        <taxon>Viridiplantae</taxon>
        <taxon>Streptophyta</taxon>
        <taxon>Embryophyta</taxon>
        <taxon>Tracheophyta</taxon>
        <taxon>Spermatophyta</taxon>
        <taxon>Magnoliopsida</taxon>
        <taxon>eudicotyledons</taxon>
        <taxon>Gunneridae</taxon>
        <taxon>Pentapetalae</taxon>
        <taxon>rosids</taxon>
        <taxon>fabids</taxon>
        <taxon>Fagales</taxon>
        <taxon>Myricaceae</taxon>
        <taxon>Morella</taxon>
    </lineage>
</organism>
<reference evidence="3 4" key="1">
    <citation type="journal article" date="2019" name="Plant Biotechnol. J.">
        <title>The red bayberry genome and genetic basis of sex determination.</title>
        <authorList>
            <person name="Jia H.M."/>
            <person name="Jia H.J."/>
            <person name="Cai Q.L."/>
            <person name="Wang Y."/>
            <person name="Zhao H.B."/>
            <person name="Yang W.F."/>
            <person name="Wang G.Y."/>
            <person name="Li Y.H."/>
            <person name="Zhan D.L."/>
            <person name="Shen Y.T."/>
            <person name="Niu Q.F."/>
            <person name="Chang L."/>
            <person name="Qiu J."/>
            <person name="Zhao L."/>
            <person name="Xie H.B."/>
            <person name="Fu W.Y."/>
            <person name="Jin J."/>
            <person name="Li X.W."/>
            <person name="Jiao Y."/>
            <person name="Zhou C.C."/>
            <person name="Tu T."/>
            <person name="Chai C.Y."/>
            <person name="Gao J.L."/>
            <person name="Fan L.J."/>
            <person name="van de Weg E."/>
            <person name="Wang J.Y."/>
            <person name="Gao Z.S."/>
        </authorList>
    </citation>
    <scope>NUCLEOTIDE SEQUENCE [LARGE SCALE GENOMIC DNA]</scope>
    <source>
        <tissue evidence="3">Leaves</tissue>
    </source>
</reference>
<dbReference type="EMBL" id="RXIC02000026">
    <property type="protein sequence ID" value="KAB1201962.1"/>
    <property type="molecule type" value="Genomic_DNA"/>
</dbReference>
<dbReference type="SUPFAM" id="SSF52540">
    <property type="entry name" value="P-loop containing nucleoside triphosphate hydrolases"/>
    <property type="match status" value="1"/>
</dbReference>
<protein>
    <submittedName>
        <fullName evidence="3">Putative mitochondrial chaperone bcs1</fullName>
    </submittedName>
</protein>
<accession>A0A6A1UNT7</accession>
<dbReference type="OrthoDB" id="10251412at2759"/>
<dbReference type="Gene3D" id="3.40.50.300">
    <property type="entry name" value="P-loop containing nucleotide triphosphate hydrolases"/>
    <property type="match status" value="1"/>
</dbReference>
<evidence type="ECO:0000313" key="3">
    <source>
        <dbReference type="EMBL" id="KAB1201962.1"/>
    </source>
</evidence>
<dbReference type="GO" id="GO:0005524">
    <property type="term" value="F:ATP binding"/>
    <property type="evidence" value="ECO:0007669"/>
    <property type="project" value="InterPro"/>
</dbReference>
<dbReference type="Pfam" id="PF00004">
    <property type="entry name" value="AAA"/>
    <property type="match status" value="1"/>
</dbReference>
<dbReference type="InterPro" id="IPR058017">
    <property type="entry name" value="At3g28540-like_C"/>
</dbReference>
<dbReference type="InterPro" id="IPR003959">
    <property type="entry name" value="ATPase_AAA_core"/>
</dbReference>
<dbReference type="GO" id="GO:0016887">
    <property type="term" value="F:ATP hydrolysis activity"/>
    <property type="evidence" value="ECO:0007669"/>
    <property type="project" value="InterPro"/>
</dbReference>
<feature type="domain" description="ATPase AAA-type core" evidence="1">
    <location>
        <begin position="34"/>
        <end position="171"/>
    </location>
</feature>